<dbReference type="GO" id="GO:0005524">
    <property type="term" value="F:ATP binding"/>
    <property type="evidence" value="ECO:0007669"/>
    <property type="project" value="UniProtKB-UniRule"/>
</dbReference>
<evidence type="ECO:0000313" key="6">
    <source>
        <dbReference type="EMBL" id="QRP71639.1"/>
    </source>
</evidence>
<dbReference type="Proteomes" id="UP000596145">
    <property type="component" value="Chromosome"/>
</dbReference>
<dbReference type="NCBIfam" id="TIGR00152">
    <property type="entry name" value="dephospho-CoA kinase"/>
    <property type="match status" value="1"/>
</dbReference>
<comment type="pathway">
    <text evidence="3">Cofactor biosynthesis; coenzyme A biosynthesis; CoA from (R)-pantothenate: step 5/5.</text>
</comment>
<comment type="subcellular location">
    <subcellularLocation>
        <location evidence="3">Cytoplasm</location>
    </subcellularLocation>
</comment>
<organism evidence="5 7">
    <name type="scientific">Corynebacterium glucuronolyticum</name>
    <dbReference type="NCBI Taxonomy" id="39791"/>
    <lineage>
        <taxon>Bacteria</taxon>
        <taxon>Bacillati</taxon>
        <taxon>Actinomycetota</taxon>
        <taxon>Actinomycetes</taxon>
        <taxon>Mycobacteriales</taxon>
        <taxon>Corynebacteriaceae</taxon>
        <taxon>Corynebacterium</taxon>
    </lineage>
</organism>
<keyword evidence="3" id="KW-0963">Cytoplasm</keyword>
<comment type="catalytic activity">
    <reaction evidence="3">
        <text>3'-dephospho-CoA + ATP = ADP + CoA + H(+)</text>
        <dbReference type="Rhea" id="RHEA:18245"/>
        <dbReference type="ChEBI" id="CHEBI:15378"/>
        <dbReference type="ChEBI" id="CHEBI:30616"/>
        <dbReference type="ChEBI" id="CHEBI:57287"/>
        <dbReference type="ChEBI" id="CHEBI:57328"/>
        <dbReference type="ChEBI" id="CHEBI:456216"/>
        <dbReference type="EC" id="2.7.1.24"/>
    </reaction>
</comment>
<dbReference type="PROSITE" id="PS51219">
    <property type="entry name" value="DPCK"/>
    <property type="match status" value="1"/>
</dbReference>
<dbReference type="InterPro" id="IPR001977">
    <property type="entry name" value="Depp_CoAkinase"/>
</dbReference>
<dbReference type="PANTHER" id="PTHR10695">
    <property type="entry name" value="DEPHOSPHO-COA KINASE-RELATED"/>
    <property type="match status" value="1"/>
</dbReference>
<evidence type="ECO:0000256" key="2">
    <source>
        <dbReference type="ARBA" id="ARBA00022840"/>
    </source>
</evidence>
<dbReference type="CDD" id="cd02022">
    <property type="entry name" value="DPCK"/>
    <property type="match status" value="1"/>
</dbReference>
<evidence type="ECO:0000313" key="5">
    <source>
        <dbReference type="EMBL" id="QQB45848.1"/>
    </source>
</evidence>
<dbReference type="GO" id="GO:0005737">
    <property type="term" value="C:cytoplasm"/>
    <property type="evidence" value="ECO:0007669"/>
    <property type="project" value="UniProtKB-SubCell"/>
</dbReference>
<protein>
    <recommendedName>
        <fullName evidence="3 4">Dephospho-CoA kinase</fullName>
        <ecNumber evidence="3 4">2.7.1.24</ecNumber>
    </recommendedName>
    <alternativeName>
        <fullName evidence="3">Dephosphocoenzyme A kinase</fullName>
    </alternativeName>
</protein>
<dbReference type="GO" id="GO:0004140">
    <property type="term" value="F:dephospho-CoA kinase activity"/>
    <property type="evidence" value="ECO:0007669"/>
    <property type="project" value="UniProtKB-UniRule"/>
</dbReference>
<dbReference type="EMBL" id="CP069534">
    <property type="protein sequence ID" value="QRP71639.1"/>
    <property type="molecule type" value="Genomic_DNA"/>
</dbReference>
<dbReference type="PANTHER" id="PTHR10695:SF46">
    <property type="entry name" value="BIFUNCTIONAL COENZYME A SYNTHASE-RELATED"/>
    <property type="match status" value="1"/>
</dbReference>
<comment type="similarity">
    <text evidence="3">Belongs to the CoaE family.</text>
</comment>
<dbReference type="Gene3D" id="3.40.50.300">
    <property type="entry name" value="P-loop containing nucleotide triphosphate hydrolases"/>
    <property type="match status" value="1"/>
</dbReference>
<evidence type="ECO:0000256" key="4">
    <source>
        <dbReference type="NCBIfam" id="TIGR00152"/>
    </source>
</evidence>
<keyword evidence="3 5" id="KW-0808">Transferase</keyword>
<dbReference type="Pfam" id="PF01121">
    <property type="entry name" value="CoaE"/>
    <property type="match status" value="1"/>
</dbReference>
<dbReference type="AlphaFoldDB" id="A0A7T4EEE4"/>
<comment type="function">
    <text evidence="3">Catalyzes the phosphorylation of the 3'-hydroxyl group of dephosphocoenzyme A to form coenzyme A.</text>
</comment>
<accession>A0A7T4EEE4</accession>
<evidence type="ECO:0000256" key="1">
    <source>
        <dbReference type="ARBA" id="ARBA00022741"/>
    </source>
</evidence>
<keyword evidence="1 3" id="KW-0547">Nucleotide-binding</keyword>
<dbReference type="OrthoDB" id="9812943at2"/>
<dbReference type="InterPro" id="IPR027417">
    <property type="entry name" value="P-loop_NTPase"/>
</dbReference>
<reference evidence="5 7" key="1">
    <citation type="submission" date="2020-12" db="EMBL/GenBank/DDBJ databases">
        <title>FDA dAtabase for Regulatory Grade micrObial Sequences (FDA-ARGOS): Supporting development and validation of Infectious Disease Dx tests.</title>
        <authorList>
            <person name="Sproer C."/>
            <person name="Gronow S."/>
            <person name="Severitt S."/>
            <person name="Schroder I."/>
            <person name="Tallon L."/>
            <person name="Sadzewicz L."/>
            <person name="Zhao X."/>
            <person name="Boylan J."/>
            <person name="Ott S."/>
            <person name="Bowen H."/>
            <person name="Vavikolanu K."/>
            <person name="Mehta A."/>
            <person name="Aluvathingal J."/>
            <person name="Nadendla S."/>
            <person name="Lowell S."/>
            <person name="Myers T."/>
            <person name="Yan Y."/>
            <person name="Sichtig H."/>
        </authorList>
    </citation>
    <scope>NUCLEOTIDE SEQUENCE [LARGE SCALE GENOMIC DNA]</scope>
    <source>
        <strain evidence="5 7">FDAARGOS_1053</strain>
        <strain evidence="6">FDAARGOS_1191</strain>
    </source>
</reference>
<gene>
    <name evidence="3" type="primary">coaE</name>
    <name evidence="5" type="ORF">I6I10_10255</name>
    <name evidence="6" type="ORF">I6J21_05880</name>
</gene>
<keyword evidence="3 5" id="KW-0418">Kinase</keyword>
<name>A0A7T4EEE4_9CORY</name>
<dbReference type="Proteomes" id="UP000617681">
    <property type="component" value="Chromosome"/>
</dbReference>
<feature type="binding site" evidence="3">
    <location>
        <begin position="37"/>
        <end position="42"/>
    </location>
    <ligand>
        <name>ATP</name>
        <dbReference type="ChEBI" id="CHEBI:30616"/>
    </ligand>
</feature>
<dbReference type="HAMAP" id="MF_00376">
    <property type="entry name" value="Dephospho_CoA_kinase"/>
    <property type="match status" value="1"/>
</dbReference>
<evidence type="ECO:0000256" key="3">
    <source>
        <dbReference type="HAMAP-Rule" id="MF_00376"/>
    </source>
</evidence>
<evidence type="ECO:0000313" key="7">
    <source>
        <dbReference type="Proteomes" id="UP000596145"/>
    </source>
</evidence>
<keyword evidence="2 3" id="KW-0067">ATP-binding</keyword>
<sequence>MGLLLWLDEQRCATDSRDVDNERKGYVMLVGLTGGIGSGKSTVASMFADAGFALIDSDAIARTEVETPEVMAELVKRFGEDIRTGNAEAPLNRTLLAQRAFASDEATEALNSITHPAIRNRTLSLIASADPKHNPVLIDMPLLVETGFHAKCDAVVVVVAHPDLRVDRLVTMRGLDPADARARINKQATDAERAAVADYVLDNNKDLLHLEAQVQEVIAELLSRESK</sequence>
<dbReference type="EC" id="2.7.1.24" evidence="3 4"/>
<dbReference type="UniPathway" id="UPA00241">
    <property type="reaction ID" value="UER00356"/>
</dbReference>
<keyword evidence="3" id="KW-0173">Coenzyme A biosynthesis</keyword>
<proteinExistence type="inferred from homology"/>
<dbReference type="GO" id="GO:0015937">
    <property type="term" value="P:coenzyme A biosynthetic process"/>
    <property type="evidence" value="ECO:0007669"/>
    <property type="project" value="UniProtKB-UniRule"/>
</dbReference>
<dbReference type="EMBL" id="CP066007">
    <property type="protein sequence ID" value="QQB45848.1"/>
    <property type="molecule type" value="Genomic_DNA"/>
</dbReference>
<dbReference type="SUPFAM" id="SSF52540">
    <property type="entry name" value="P-loop containing nucleoside triphosphate hydrolases"/>
    <property type="match status" value="1"/>
</dbReference>